<feature type="region of interest" description="Disordered" evidence="1">
    <location>
        <begin position="1"/>
        <end position="68"/>
    </location>
</feature>
<proteinExistence type="predicted"/>
<sequence length="94" mass="10323">MGLDTEHHAKGEGESGSYARRHPFQDMQKAEETRSFSKGLNGSTSWQRSLHCASTEAPHRNVLQAGTTQDRTASESIALCLCSCSTMEQASFLF</sequence>
<dbReference type="EMBL" id="JAINUF010000004">
    <property type="protein sequence ID" value="KAJ8364229.1"/>
    <property type="molecule type" value="Genomic_DNA"/>
</dbReference>
<gene>
    <name evidence="2" type="ORF">SKAU_G00130600</name>
</gene>
<accession>A0A9Q1FQQ5</accession>
<name>A0A9Q1FQQ5_SYNKA</name>
<dbReference type="Proteomes" id="UP001152622">
    <property type="component" value="Chromosome 4"/>
</dbReference>
<evidence type="ECO:0000256" key="1">
    <source>
        <dbReference type="SAM" id="MobiDB-lite"/>
    </source>
</evidence>
<dbReference type="AlphaFoldDB" id="A0A9Q1FQQ5"/>
<feature type="compositionally biased region" description="Basic and acidic residues" evidence="1">
    <location>
        <begin position="1"/>
        <end position="13"/>
    </location>
</feature>
<organism evidence="2 3">
    <name type="scientific">Synaphobranchus kaupii</name>
    <name type="common">Kaup's arrowtooth eel</name>
    <dbReference type="NCBI Taxonomy" id="118154"/>
    <lineage>
        <taxon>Eukaryota</taxon>
        <taxon>Metazoa</taxon>
        <taxon>Chordata</taxon>
        <taxon>Craniata</taxon>
        <taxon>Vertebrata</taxon>
        <taxon>Euteleostomi</taxon>
        <taxon>Actinopterygii</taxon>
        <taxon>Neopterygii</taxon>
        <taxon>Teleostei</taxon>
        <taxon>Anguilliformes</taxon>
        <taxon>Synaphobranchidae</taxon>
        <taxon>Synaphobranchus</taxon>
    </lineage>
</organism>
<keyword evidence="3" id="KW-1185">Reference proteome</keyword>
<evidence type="ECO:0000313" key="3">
    <source>
        <dbReference type="Proteomes" id="UP001152622"/>
    </source>
</evidence>
<feature type="compositionally biased region" description="Polar residues" evidence="1">
    <location>
        <begin position="36"/>
        <end position="48"/>
    </location>
</feature>
<comment type="caution">
    <text evidence="2">The sequence shown here is derived from an EMBL/GenBank/DDBJ whole genome shotgun (WGS) entry which is preliminary data.</text>
</comment>
<evidence type="ECO:0000313" key="2">
    <source>
        <dbReference type="EMBL" id="KAJ8364229.1"/>
    </source>
</evidence>
<protein>
    <submittedName>
        <fullName evidence="2">Uncharacterized protein</fullName>
    </submittedName>
</protein>
<reference evidence="2" key="1">
    <citation type="journal article" date="2023" name="Science">
        <title>Genome structures resolve the early diversification of teleost fishes.</title>
        <authorList>
            <person name="Parey E."/>
            <person name="Louis A."/>
            <person name="Montfort J."/>
            <person name="Bouchez O."/>
            <person name="Roques C."/>
            <person name="Iampietro C."/>
            <person name="Lluch J."/>
            <person name="Castinel A."/>
            <person name="Donnadieu C."/>
            <person name="Desvignes T."/>
            <person name="Floi Bucao C."/>
            <person name="Jouanno E."/>
            <person name="Wen M."/>
            <person name="Mejri S."/>
            <person name="Dirks R."/>
            <person name="Jansen H."/>
            <person name="Henkel C."/>
            <person name="Chen W.J."/>
            <person name="Zahm M."/>
            <person name="Cabau C."/>
            <person name="Klopp C."/>
            <person name="Thompson A.W."/>
            <person name="Robinson-Rechavi M."/>
            <person name="Braasch I."/>
            <person name="Lecointre G."/>
            <person name="Bobe J."/>
            <person name="Postlethwait J.H."/>
            <person name="Berthelot C."/>
            <person name="Roest Crollius H."/>
            <person name="Guiguen Y."/>
        </authorList>
    </citation>
    <scope>NUCLEOTIDE SEQUENCE</scope>
    <source>
        <strain evidence="2">WJC10195</strain>
    </source>
</reference>